<dbReference type="InterPro" id="IPR003141">
    <property type="entry name" value="Pol/His_phosphatase_N"/>
</dbReference>
<reference evidence="2 3" key="1">
    <citation type="submission" date="2021-06" db="EMBL/GenBank/DDBJ databases">
        <title>Complete genome sequence of the secondary alcohol utilizing methanogen Methanospirillum hungatei strain GP1.</title>
        <authorList>
            <person name="Day L.A."/>
            <person name="Costa K.C."/>
        </authorList>
    </citation>
    <scope>NUCLEOTIDE SEQUENCE [LARGE SCALE GENOMIC DNA]</scope>
    <source>
        <strain evidence="2 3">GP1</strain>
    </source>
</reference>
<dbReference type="OrthoDB" id="63337at2157"/>
<dbReference type="AlphaFoldDB" id="A0A8F5ZDQ6"/>
<dbReference type="GO" id="GO:0035312">
    <property type="term" value="F:5'-3' DNA exonuclease activity"/>
    <property type="evidence" value="ECO:0007669"/>
    <property type="project" value="TreeGrafter"/>
</dbReference>
<feature type="domain" description="Polymerase/histidinol phosphatase N-terminal" evidence="1">
    <location>
        <begin position="10"/>
        <end position="76"/>
    </location>
</feature>
<evidence type="ECO:0000313" key="2">
    <source>
        <dbReference type="EMBL" id="QXO93565.1"/>
    </source>
</evidence>
<dbReference type="Pfam" id="PF02811">
    <property type="entry name" value="PHP"/>
    <property type="match status" value="1"/>
</dbReference>
<dbReference type="PANTHER" id="PTHR42924">
    <property type="entry name" value="EXONUCLEASE"/>
    <property type="match status" value="1"/>
</dbReference>
<proteinExistence type="predicted"/>
<organism evidence="2 3">
    <name type="scientific">Methanospirillum hungatei</name>
    <dbReference type="NCBI Taxonomy" id="2203"/>
    <lineage>
        <taxon>Archaea</taxon>
        <taxon>Methanobacteriati</taxon>
        <taxon>Methanobacteriota</taxon>
        <taxon>Stenosarchaea group</taxon>
        <taxon>Methanomicrobia</taxon>
        <taxon>Methanomicrobiales</taxon>
        <taxon>Methanospirillaceae</taxon>
        <taxon>Methanospirillum</taxon>
    </lineage>
</organism>
<name>A0A8F5ZDQ6_METHU</name>
<dbReference type="Pfam" id="PF13263">
    <property type="entry name" value="PHP_C"/>
    <property type="match status" value="1"/>
</dbReference>
<evidence type="ECO:0000313" key="3">
    <source>
        <dbReference type="Proteomes" id="UP000694228"/>
    </source>
</evidence>
<evidence type="ECO:0000259" key="1">
    <source>
        <dbReference type="SMART" id="SM00481"/>
    </source>
</evidence>
<dbReference type="InterPro" id="IPR052018">
    <property type="entry name" value="PHP_domain"/>
</dbReference>
<accession>A0A8F5ZDQ6</accession>
<gene>
    <name evidence="2" type="ORF">KSK55_09250</name>
</gene>
<dbReference type="EMBL" id="CP077107">
    <property type="protein sequence ID" value="QXO93565.1"/>
    <property type="molecule type" value="Genomic_DNA"/>
</dbReference>
<protein>
    <submittedName>
        <fullName evidence="2">PHP domain-containing protein</fullName>
    </submittedName>
</protein>
<dbReference type="PANTHER" id="PTHR42924:SF3">
    <property type="entry name" value="POLYMERASE_HISTIDINOL PHOSPHATASE N-TERMINAL DOMAIN-CONTAINING PROTEIN"/>
    <property type="match status" value="1"/>
</dbReference>
<sequence>MENQKFKIVADFHIHSKYSYDSLLSPKKILKIAKKRGLNTVALTDHNSIRGGIETQKFNNDPNFHVIIGSEINTEIGDIIGIYLNEDIKSRESIVVIEEIKAQGGMVILPHPYRGHVLYEQIISQCDAIEIFNSRSSIIENNSSLELARKFKKPFVAGSDAHFSCEIGLSKNFLNNNQFKETIAFPFSHKNIFGNYSPNYLIHYSQLIKSIKTRNLKKIPYDFFKITSCIFHH</sequence>
<dbReference type="InterPro" id="IPR004013">
    <property type="entry name" value="PHP_dom"/>
</dbReference>
<dbReference type="SMART" id="SM00481">
    <property type="entry name" value="POLIIIAc"/>
    <property type="match status" value="1"/>
</dbReference>
<dbReference type="CDD" id="cd07432">
    <property type="entry name" value="PHP_HisPPase"/>
    <property type="match status" value="1"/>
</dbReference>
<dbReference type="Proteomes" id="UP000694228">
    <property type="component" value="Chromosome"/>
</dbReference>
<dbReference type="GO" id="GO:0004534">
    <property type="term" value="F:5'-3' RNA exonuclease activity"/>
    <property type="evidence" value="ECO:0007669"/>
    <property type="project" value="TreeGrafter"/>
</dbReference>